<keyword evidence="2" id="KW-1185">Reference proteome</keyword>
<sequence length="411" mass="46846">MPVLIPQDIRDLIMEEIIQIMDEPTIRNCALASRSFTNRCQKHLFKSVTLDIGNKDRYVGFQRILSSDPRIALYIRELSLCDEYYAIAEHGKPYHVLAGITASEYTNYAVKSTLPTMLKLLTRLESFNLELGYHFKSGIGWNSLPKDVTNAFIELAAWKTIKAFSLHSVLGFPSSCLTDLVYKIEQLTLRDVILEDQSSQSFSSFWNLHTSSSKIKSLSLSGDYSTCADVIYQVILRSPFSNLNSISISPPQSDNQLTIDAWEIVRASASTITHFAWMPIRYTLTELHTGPINLRILRNLRSLKFLIGLESGNPFGGVFQLLRQLSEHHPTVEKIIFKCESLVGDLIKYDEDWRYMDELLMKPGYRRLRQVLIVLKEPQSSDCQSRTSINSIFPVCRAKGIEFHCVSVDLM</sequence>
<dbReference type="SUPFAM" id="SSF52047">
    <property type="entry name" value="RNI-like"/>
    <property type="match status" value="1"/>
</dbReference>
<organism evidence="1 2">
    <name type="scientific">Crucibulum laeve</name>
    <dbReference type="NCBI Taxonomy" id="68775"/>
    <lineage>
        <taxon>Eukaryota</taxon>
        <taxon>Fungi</taxon>
        <taxon>Dikarya</taxon>
        <taxon>Basidiomycota</taxon>
        <taxon>Agaricomycotina</taxon>
        <taxon>Agaricomycetes</taxon>
        <taxon>Agaricomycetidae</taxon>
        <taxon>Agaricales</taxon>
        <taxon>Agaricineae</taxon>
        <taxon>Nidulariaceae</taxon>
        <taxon>Crucibulum</taxon>
    </lineage>
</organism>
<reference evidence="1 2" key="1">
    <citation type="journal article" date="2019" name="Nat. Ecol. Evol.">
        <title>Megaphylogeny resolves global patterns of mushroom evolution.</title>
        <authorList>
            <person name="Varga T."/>
            <person name="Krizsan K."/>
            <person name="Foldi C."/>
            <person name="Dima B."/>
            <person name="Sanchez-Garcia M."/>
            <person name="Sanchez-Ramirez S."/>
            <person name="Szollosi G.J."/>
            <person name="Szarkandi J.G."/>
            <person name="Papp V."/>
            <person name="Albert L."/>
            <person name="Andreopoulos W."/>
            <person name="Angelini C."/>
            <person name="Antonin V."/>
            <person name="Barry K.W."/>
            <person name="Bougher N.L."/>
            <person name="Buchanan P."/>
            <person name="Buyck B."/>
            <person name="Bense V."/>
            <person name="Catcheside P."/>
            <person name="Chovatia M."/>
            <person name="Cooper J."/>
            <person name="Damon W."/>
            <person name="Desjardin D."/>
            <person name="Finy P."/>
            <person name="Geml J."/>
            <person name="Haridas S."/>
            <person name="Hughes K."/>
            <person name="Justo A."/>
            <person name="Karasinski D."/>
            <person name="Kautmanova I."/>
            <person name="Kiss B."/>
            <person name="Kocsube S."/>
            <person name="Kotiranta H."/>
            <person name="LaButti K.M."/>
            <person name="Lechner B.E."/>
            <person name="Liimatainen K."/>
            <person name="Lipzen A."/>
            <person name="Lukacs Z."/>
            <person name="Mihaltcheva S."/>
            <person name="Morgado L.N."/>
            <person name="Niskanen T."/>
            <person name="Noordeloos M.E."/>
            <person name="Ohm R.A."/>
            <person name="Ortiz-Santana B."/>
            <person name="Ovrebo C."/>
            <person name="Racz N."/>
            <person name="Riley R."/>
            <person name="Savchenko A."/>
            <person name="Shiryaev A."/>
            <person name="Soop K."/>
            <person name="Spirin V."/>
            <person name="Szebenyi C."/>
            <person name="Tomsovsky M."/>
            <person name="Tulloss R.E."/>
            <person name="Uehling J."/>
            <person name="Grigoriev I.V."/>
            <person name="Vagvolgyi C."/>
            <person name="Papp T."/>
            <person name="Martin F.M."/>
            <person name="Miettinen O."/>
            <person name="Hibbett D.S."/>
            <person name="Nagy L.G."/>
        </authorList>
    </citation>
    <scope>NUCLEOTIDE SEQUENCE [LARGE SCALE GENOMIC DNA]</scope>
    <source>
        <strain evidence="1 2">CBS 166.37</strain>
    </source>
</reference>
<protein>
    <recommendedName>
        <fullName evidence="3">F-box domain-containing protein</fullName>
    </recommendedName>
</protein>
<dbReference type="Proteomes" id="UP000308652">
    <property type="component" value="Unassembled WGS sequence"/>
</dbReference>
<proteinExistence type="predicted"/>
<name>A0A5C3M303_9AGAR</name>
<evidence type="ECO:0000313" key="1">
    <source>
        <dbReference type="EMBL" id="TFK35441.1"/>
    </source>
</evidence>
<dbReference type="EMBL" id="ML213621">
    <property type="protein sequence ID" value="TFK35441.1"/>
    <property type="molecule type" value="Genomic_DNA"/>
</dbReference>
<dbReference type="OrthoDB" id="3022813at2759"/>
<dbReference type="AlphaFoldDB" id="A0A5C3M303"/>
<evidence type="ECO:0008006" key="3">
    <source>
        <dbReference type="Google" id="ProtNLM"/>
    </source>
</evidence>
<gene>
    <name evidence="1" type="ORF">BDQ12DRAFT_316723</name>
</gene>
<evidence type="ECO:0000313" key="2">
    <source>
        <dbReference type="Proteomes" id="UP000308652"/>
    </source>
</evidence>
<accession>A0A5C3M303</accession>